<dbReference type="AlphaFoldDB" id="A0A6M8HN99"/>
<gene>
    <name evidence="2" type="ORF">HN018_06860</name>
</gene>
<evidence type="ECO:0000313" key="3">
    <source>
        <dbReference type="Proteomes" id="UP000500767"/>
    </source>
</evidence>
<protein>
    <submittedName>
        <fullName evidence="2">Uncharacterized protein</fullName>
    </submittedName>
</protein>
<dbReference type="KEGG" id="lck:HN018_06860"/>
<feature type="compositionally biased region" description="Basic and acidic residues" evidence="1">
    <location>
        <begin position="117"/>
        <end position="134"/>
    </location>
</feature>
<dbReference type="RefSeq" id="WP_171834783.1">
    <property type="nucleotide sequence ID" value="NZ_CP053708.1"/>
</dbReference>
<sequence length="134" mass="14065">MDDENTEPKPFETAAEQHGIVERTIDHVEGFFHRGKSFTPGLTEVPDSKVPGAEHSHVHGPQQAAVDPVAAGLETEHSPTTINENRVVNRTGEIGSGPHTPGTTPAVSDGSPVVAPEDDKHPVGGDPAEEKAEG</sequence>
<evidence type="ECO:0000313" key="2">
    <source>
        <dbReference type="EMBL" id="QKE89796.1"/>
    </source>
</evidence>
<dbReference type="EMBL" id="CP053708">
    <property type="protein sequence ID" value="QKE89796.1"/>
    <property type="molecule type" value="Genomic_DNA"/>
</dbReference>
<reference evidence="2 3" key="1">
    <citation type="journal article" date="2014" name="World J. Microbiol. Biotechnol.">
        <title>Biodiversity and physiological characteristics of Antarctic and Arctic lichens-associated bacteria.</title>
        <authorList>
            <person name="Lee Y.M."/>
            <person name="Kim E.H."/>
            <person name="Lee H.K."/>
            <person name="Hong S.G."/>
        </authorList>
    </citation>
    <scope>NUCLEOTIDE SEQUENCE [LARGE SCALE GENOMIC DNA]</scope>
    <source>
        <strain evidence="2 3">PAMC 26569</strain>
    </source>
</reference>
<organism evidence="2 3">
    <name type="scientific">Lichenicola cladoniae</name>
    <dbReference type="NCBI Taxonomy" id="1484109"/>
    <lineage>
        <taxon>Bacteria</taxon>
        <taxon>Pseudomonadati</taxon>
        <taxon>Pseudomonadota</taxon>
        <taxon>Alphaproteobacteria</taxon>
        <taxon>Acetobacterales</taxon>
        <taxon>Acetobacteraceae</taxon>
        <taxon>Lichenicola</taxon>
    </lineage>
</organism>
<name>A0A6M8HN99_9PROT</name>
<dbReference type="Proteomes" id="UP000500767">
    <property type="component" value="Chromosome"/>
</dbReference>
<accession>A0A6M8HN99</accession>
<proteinExistence type="predicted"/>
<evidence type="ECO:0000256" key="1">
    <source>
        <dbReference type="SAM" id="MobiDB-lite"/>
    </source>
</evidence>
<feature type="compositionally biased region" description="Polar residues" evidence="1">
    <location>
        <begin position="78"/>
        <end position="88"/>
    </location>
</feature>
<keyword evidence="3" id="KW-1185">Reference proteome</keyword>
<feature type="region of interest" description="Disordered" evidence="1">
    <location>
        <begin position="36"/>
        <end position="134"/>
    </location>
</feature>